<feature type="domain" description="HicB-like antitoxin of toxin-antitoxin system" evidence="1">
    <location>
        <begin position="5"/>
        <end position="88"/>
    </location>
</feature>
<dbReference type="PANTHER" id="PTHR34504:SF2">
    <property type="entry name" value="UPF0150 PROTEIN SSL0259"/>
    <property type="match status" value="1"/>
</dbReference>
<evidence type="ECO:0000259" key="1">
    <source>
        <dbReference type="Pfam" id="PF15919"/>
    </source>
</evidence>
<sequence>MRYRYPIAVEPGDDRHAYGVIVPDLPGCFSAGDTLDEAIRNAREAIELHLEGLVEDKSVIPRASSVQAHVGKPEFAGHIWEWVEVGVAR</sequence>
<keyword evidence="3" id="KW-1185">Reference proteome</keyword>
<reference evidence="3" key="1">
    <citation type="journal article" date="2019" name="Int. J. Syst. Evol. Microbiol.">
        <title>The Global Catalogue of Microorganisms (GCM) 10K type strain sequencing project: providing services to taxonomists for standard genome sequencing and annotation.</title>
        <authorList>
            <consortium name="The Broad Institute Genomics Platform"/>
            <consortium name="The Broad Institute Genome Sequencing Center for Infectious Disease"/>
            <person name="Wu L."/>
            <person name="Ma J."/>
        </authorList>
    </citation>
    <scope>NUCLEOTIDE SEQUENCE [LARGE SCALE GENOMIC DNA]</scope>
    <source>
        <strain evidence="3">CGMCC 4.7608</strain>
    </source>
</reference>
<accession>A0ABV8ZUR8</accession>
<organism evidence="2 3">
    <name type="scientific">Chromobacterium aquaticum</name>
    <dbReference type="NCBI Taxonomy" id="467180"/>
    <lineage>
        <taxon>Bacteria</taxon>
        <taxon>Pseudomonadati</taxon>
        <taxon>Pseudomonadota</taxon>
        <taxon>Betaproteobacteria</taxon>
        <taxon>Neisseriales</taxon>
        <taxon>Chromobacteriaceae</taxon>
        <taxon>Chromobacterium</taxon>
    </lineage>
</organism>
<dbReference type="EMBL" id="JBHSEK010000013">
    <property type="protein sequence ID" value="MFC4491452.1"/>
    <property type="molecule type" value="Genomic_DNA"/>
</dbReference>
<dbReference type="InterPro" id="IPR051404">
    <property type="entry name" value="TA_system_antitoxin"/>
</dbReference>
<name>A0ABV8ZUR8_9NEIS</name>
<dbReference type="InterPro" id="IPR035069">
    <property type="entry name" value="TTHA1013/TTHA0281-like"/>
</dbReference>
<proteinExistence type="predicted"/>
<dbReference type="RefSeq" id="WP_231462629.1">
    <property type="nucleotide sequence ID" value="NZ_JAJOHW010000080.1"/>
</dbReference>
<comment type="caution">
    <text evidence="2">The sequence shown here is derived from an EMBL/GenBank/DDBJ whole genome shotgun (WGS) entry which is preliminary data.</text>
</comment>
<dbReference type="Pfam" id="PF15919">
    <property type="entry name" value="HicB_lk_antitox"/>
    <property type="match status" value="1"/>
</dbReference>
<dbReference type="InterPro" id="IPR031807">
    <property type="entry name" value="HicB-like"/>
</dbReference>
<dbReference type="Gene3D" id="3.30.160.250">
    <property type="match status" value="1"/>
</dbReference>
<dbReference type="PANTHER" id="PTHR34504">
    <property type="entry name" value="ANTITOXIN HICB"/>
    <property type="match status" value="1"/>
</dbReference>
<protein>
    <submittedName>
        <fullName evidence="2">Type II toxin-antitoxin system HicB family antitoxin</fullName>
    </submittedName>
</protein>
<gene>
    <name evidence="2" type="ORF">ACFO0R_17725</name>
</gene>
<evidence type="ECO:0000313" key="3">
    <source>
        <dbReference type="Proteomes" id="UP001595999"/>
    </source>
</evidence>
<dbReference type="SUPFAM" id="SSF143100">
    <property type="entry name" value="TTHA1013/TTHA0281-like"/>
    <property type="match status" value="1"/>
</dbReference>
<dbReference type="Proteomes" id="UP001595999">
    <property type="component" value="Unassembled WGS sequence"/>
</dbReference>
<evidence type="ECO:0000313" key="2">
    <source>
        <dbReference type="EMBL" id="MFC4491452.1"/>
    </source>
</evidence>